<evidence type="ECO:0000313" key="2">
    <source>
        <dbReference type="Proteomes" id="UP000502549"/>
    </source>
</evidence>
<dbReference type="EMBL" id="CP048833">
    <property type="protein sequence ID" value="QJP08212.1"/>
    <property type="molecule type" value="Genomic_DNA"/>
</dbReference>
<accession>A0A7Z3BKS7</accession>
<dbReference type="AlphaFoldDB" id="A0A7Z3BKS7"/>
<keyword evidence="2" id="KW-1185">Reference proteome</keyword>
<dbReference type="SMART" id="SM00855">
    <property type="entry name" value="PGAM"/>
    <property type="match status" value="1"/>
</dbReference>
<dbReference type="SUPFAM" id="SSF53254">
    <property type="entry name" value="Phosphoglycerate mutase-like"/>
    <property type="match status" value="1"/>
</dbReference>
<dbReference type="GO" id="GO:0016791">
    <property type="term" value="F:phosphatase activity"/>
    <property type="evidence" value="ECO:0007669"/>
    <property type="project" value="TreeGrafter"/>
</dbReference>
<proteinExistence type="predicted"/>
<dbReference type="PANTHER" id="PTHR48100:SF1">
    <property type="entry name" value="HISTIDINE PHOSPHATASE FAMILY PROTEIN-RELATED"/>
    <property type="match status" value="1"/>
</dbReference>
<dbReference type="RefSeq" id="WP_169937274.1">
    <property type="nucleotide sequence ID" value="NZ_CP048833.1"/>
</dbReference>
<sequence>MRLRLELLRHGETERGGGFRGRLDDALTESGWAQMRAAVGDECRWAALVSSPLQRCAAFAQELAARHGLPLGFEAGLQELDFGQWEGISPAKLMETDAQALGRFWDDPYAFPPPGGEAMGDFESRVFAALERLYQGHAGSSVLVVTHGGVMRLFGALASGLPAKRLLEVVVAHGECMVLDVTREGDGWRIQKAQSQVDP</sequence>
<organism evidence="1 2">
    <name type="scientific">Pseudomonas multiresinivorans</name>
    <dbReference type="NCBI Taxonomy" id="95301"/>
    <lineage>
        <taxon>Bacteria</taxon>
        <taxon>Pseudomonadati</taxon>
        <taxon>Pseudomonadota</taxon>
        <taxon>Gammaproteobacteria</taxon>
        <taxon>Pseudomonadales</taxon>
        <taxon>Pseudomonadaceae</taxon>
        <taxon>Pseudomonas</taxon>
    </lineage>
</organism>
<dbReference type="GO" id="GO:0005737">
    <property type="term" value="C:cytoplasm"/>
    <property type="evidence" value="ECO:0007669"/>
    <property type="project" value="TreeGrafter"/>
</dbReference>
<reference evidence="1 2" key="1">
    <citation type="submission" date="2020-02" db="EMBL/GenBank/DDBJ databases">
        <title>Complete genome sequence of Pseudomonas multiresinivorans ORNL1.</title>
        <authorList>
            <person name="Podar M."/>
        </authorList>
    </citation>
    <scope>NUCLEOTIDE SEQUENCE [LARGE SCALE GENOMIC DNA]</scope>
    <source>
        <strain evidence="2">populi</strain>
    </source>
</reference>
<gene>
    <name evidence="1" type="ORF">G4G71_10080</name>
</gene>
<dbReference type="InterPro" id="IPR029033">
    <property type="entry name" value="His_PPase_superfam"/>
</dbReference>
<evidence type="ECO:0000313" key="1">
    <source>
        <dbReference type="EMBL" id="QJP08212.1"/>
    </source>
</evidence>
<protein>
    <submittedName>
        <fullName evidence="1">Alpha-ribazole phosphatase family protein</fullName>
    </submittedName>
</protein>
<dbReference type="CDD" id="cd07067">
    <property type="entry name" value="HP_PGM_like"/>
    <property type="match status" value="1"/>
</dbReference>
<dbReference type="PIRSF" id="PIRSF000709">
    <property type="entry name" value="6PFK_2-Ptase"/>
    <property type="match status" value="1"/>
</dbReference>
<name>A0A7Z3BKS7_9PSED</name>
<dbReference type="Pfam" id="PF00300">
    <property type="entry name" value="His_Phos_1"/>
    <property type="match status" value="1"/>
</dbReference>
<dbReference type="Proteomes" id="UP000502549">
    <property type="component" value="Chromosome"/>
</dbReference>
<dbReference type="PANTHER" id="PTHR48100">
    <property type="entry name" value="BROAD-SPECIFICITY PHOSPHATASE YOR283W-RELATED"/>
    <property type="match status" value="1"/>
</dbReference>
<dbReference type="Gene3D" id="3.40.50.1240">
    <property type="entry name" value="Phosphoglycerate mutase-like"/>
    <property type="match status" value="1"/>
</dbReference>
<dbReference type="InterPro" id="IPR013078">
    <property type="entry name" value="His_Pase_superF_clade-1"/>
</dbReference>
<dbReference type="KEGG" id="pmui:G4G71_10080"/>
<dbReference type="InterPro" id="IPR050275">
    <property type="entry name" value="PGM_Phosphatase"/>
</dbReference>